<gene>
    <name evidence="1" type="ORF">F1189_30935</name>
</gene>
<dbReference type="AlphaFoldDB" id="A0A5M6IIS5"/>
<keyword evidence="2" id="KW-1185">Reference proteome</keyword>
<organism evidence="1 2">
    <name type="scientific">Rhodovastum atsumiense</name>
    <dbReference type="NCBI Taxonomy" id="504468"/>
    <lineage>
        <taxon>Bacteria</taxon>
        <taxon>Pseudomonadati</taxon>
        <taxon>Pseudomonadota</taxon>
        <taxon>Alphaproteobacteria</taxon>
        <taxon>Acetobacterales</taxon>
        <taxon>Acetobacteraceae</taxon>
        <taxon>Rhodovastum</taxon>
    </lineage>
</organism>
<name>A0A5M6IIS5_9PROT</name>
<proteinExistence type="predicted"/>
<comment type="caution">
    <text evidence="1">The sequence shown here is derived from an EMBL/GenBank/DDBJ whole genome shotgun (WGS) entry which is preliminary data.</text>
</comment>
<evidence type="ECO:0000313" key="2">
    <source>
        <dbReference type="Proteomes" id="UP000325255"/>
    </source>
</evidence>
<dbReference type="Proteomes" id="UP000325255">
    <property type="component" value="Unassembled WGS sequence"/>
</dbReference>
<sequence>MLIVGDLKALPEAETEGAVVDSAANLQQKIGIMASPAYLLRLVHPAVYQEIVLCDRAIRPIIPKLVDQNLWMGRERWLARTSPWVIGSGP</sequence>
<reference evidence="1 2" key="1">
    <citation type="submission" date="2019-09" db="EMBL/GenBank/DDBJ databases">
        <title>Genome sequence of Rhodovastum atsumiense, a diverse member of the Acetobacteraceae family of non-sulfur purple photosynthetic bacteria.</title>
        <authorList>
            <person name="Meyer T."/>
            <person name="Kyndt J."/>
        </authorList>
    </citation>
    <scope>NUCLEOTIDE SEQUENCE [LARGE SCALE GENOMIC DNA]</scope>
    <source>
        <strain evidence="1 2">DSM 21279</strain>
    </source>
</reference>
<dbReference type="RefSeq" id="WP_150045718.1">
    <property type="nucleotide sequence ID" value="NZ_OW485601.1"/>
</dbReference>
<protein>
    <submittedName>
        <fullName evidence="1">Uncharacterized protein</fullName>
    </submittedName>
</protein>
<dbReference type="EMBL" id="VWPK01000111">
    <property type="protein sequence ID" value="KAA5608052.1"/>
    <property type="molecule type" value="Genomic_DNA"/>
</dbReference>
<evidence type="ECO:0000313" key="1">
    <source>
        <dbReference type="EMBL" id="KAA5608052.1"/>
    </source>
</evidence>
<accession>A0A5M6IIS5</accession>